<dbReference type="PRINTS" id="PR00929">
    <property type="entry name" value="ATHOOK"/>
</dbReference>
<gene>
    <name evidence="2" type="ORF">Daus18300_009981</name>
</gene>
<sequence length="167" mass="16948">MAPTKTAAKGRGRAARTSEAGAAAAVESPPPAAAADETPKRRGRPAKSESGVSSAKVKKPAVPGRGRGRPPNPNTVPKAPYVSTGRPRGRPPGTGKKVKAAAIAARFTGKSGALKKGTTVARGGPKGRKSDAAKAKDADEDEELGEDVKGDDEEQSDEQLSDEDGGE</sequence>
<evidence type="ECO:0000313" key="2">
    <source>
        <dbReference type="EMBL" id="KAL1858235.1"/>
    </source>
</evidence>
<dbReference type="EMBL" id="JAWRVE010000106">
    <property type="protein sequence ID" value="KAL1858235.1"/>
    <property type="molecule type" value="Genomic_DNA"/>
</dbReference>
<proteinExistence type="predicted"/>
<evidence type="ECO:0008006" key="4">
    <source>
        <dbReference type="Google" id="ProtNLM"/>
    </source>
</evidence>
<dbReference type="InterPro" id="IPR017956">
    <property type="entry name" value="AT_hook_DNA-bd_motif"/>
</dbReference>
<feature type="compositionally biased region" description="Acidic residues" evidence="1">
    <location>
        <begin position="138"/>
        <end position="167"/>
    </location>
</feature>
<dbReference type="SMART" id="SM00384">
    <property type="entry name" value="AT_hook"/>
    <property type="match status" value="4"/>
</dbReference>
<protein>
    <recommendedName>
        <fullName evidence="4">AT hook domain-containing protein</fullName>
    </recommendedName>
</protein>
<feature type="compositionally biased region" description="Low complexity" evidence="1">
    <location>
        <begin position="15"/>
        <end position="27"/>
    </location>
</feature>
<accession>A0ABR3WBZ7</accession>
<comment type="caution">
    <text evidence="2">The sequence shown here is derived from an EMBL/GenBank/DDBJ whole genome shotgun (WGS) entry which is preliminary data.</text>
</comment>
<keyword evidence="3" id="KW-1185">Reference proteome</keyword>
<organism evidence="2 3">
    <name type="scientific">Diaporthe australafricana</name>
    <dbReference type="NCBI Taxonomy" id="127596"/>
    <lineage>
        <taxon>Eukaryota</taxon>
        <taxon>Fungi</taxon>
        <taxon>Dikarya</taxon>
        <taxon>Ascomycota</taxon>
        <taxon>Pezizomycotina</taxon>
        <taxon>Sordariomycetes</taxon>
        <taxon>Sordariomycetidae</taxon>
        <taxon>Diaporthales</taxon>
        <taxon>Diaporthaceae</taxon>
        <taxon>Diaporthe</taxon>
    </lineage>
</organism>
<evidence type="ECO:0000256" key="1">
    <source>
        <dbReference type="SAM" id="MobiDB-lite"/>
    </source>
</evidence>
<feature type="region of interest" description="Disordered" evidence="1">
    <location>
        <begin position="1"/>
        <end position="167"/>
    </location>
</feature>
<name>A0ABR3WBZ7_9PEZI</name>
<reference evidence="2 3" key="1">
    <citation type="journal article" date="2024" name="IMA Fungus">
        <title>IMA Genome - F19 : A genome assembly and annotation guide to empower mycologists, including annotated draft genome sequences of Ceratocystis pirilliformis, Diaporthe australafricana, Fusarium ophioides, Paecilomyces lecythidis, and Sporothrix stenoceras.</title>
        <authorList>
            <person name="Aylward J."/>
            <person name="Wilson A.M."/>
            <person name="Visagie C.M."/>
            <person name="Spraker J."/>
            <person name="Barnes I."/>
            <person name="Buitendag C."/>
            <person name="Ceriani C."/>
            <person name="Del Mar Angel L."/>
            <person name="du Plessis D."/>
            <person name="Fuchs T."/>
            <person name="Gasser K."/>
            <person name="Kramer D."/>
            <person name="Li W."/>
            <person name="Munsamy K."/>
            <person name="Piso A."/>
            <person name="Price J.L."/>
            <person name="Sonnekus B."/>
            <person name="Thomas C."/>
            <person name="van der Nest A."/>
            <person name="van Dijk A."/>
            <person name="van Heerden A."/>
            <person name="van Vuuren N."/>
            <person name="Yilmaz N."/>
            <person name="Duong T.A."/>
            <person name="van der Merwe N.A."/>
            <person name="Wingfield M.J."/>
            <person name="Wingfield B.D."/>
        </authorList>
    </citation>
    <scope>NUCLEOTIDE SEQUENCE [LARGE SCALE GENOMIC DNA]</scope>
    <source>
        <strain evidence="2 3">CMW 18300</strain>
    </source>
</reference>
<feature type="compositionally biased region" description="Basic and acidic residues" evidence="1">
    <location>
        <begin position="128"/>
        <end position="137"/>
    </location>
</feature>
<dbReference type="Proteomes" id="UP001583177">
    <property type="component" value="Unassembled WGS sequence"/>
</dbReference>
<evidence type="ECO:0000313" key="3">
    <source>
        <dbReference type="Proteomes" id="UP001583177"/>
    </source>
</evidence>